<accession>A0ABN7X1S0</accession>
<reference evidence="1 2" key="1">
    <citation type="submission" date="2021-06" db="EMBL/GenBank/DDBJ databases">
        <authorList>
            <person name="Kallberg Y."/>
            <person name="Tangrot J."/>
            <person name="Rosling A."/>
        </authorList>
    </citation>
    <scope>NUCLEOTIDE SEQUENCE [LARGE SCALE GENOMIC DNA]</scope>
    <source>
        <strain evidence="1 2">120-4 pot B 10/14</strain>
    </source>
</reference>
<protein>
    <submittedName>
        <fullName evidence="1">654_t:CDS:1</fullName>
    </submittedName>
</protein>
<organism evidence="1 2">
    <name type="scientific">Gigaspora margarita</name>
    <dbReference type="NCBI Taxonomy" id="4874"/>
    <lineage>
        <taxon>Eukaryota</taxon>
        <taxon>Fungi</taxon>
        <taxon>Fungi incertae sedis</taxon>
        <taxon>Mucoromycota</taxon>
        <taxon>Glomeromycotina</taxon>
        <taxon>Glomeromycetes</taxon>
        <taxon>Diversisporales</taxon>
        <taxon>Gigasporaceae</taxon>
        <taxon>Gigaspora</taxon>
    </lineage>
</organism>
<gene>
    <name evidence="1" type="ORF">GMARGA_LOCUS37322</name>
</gene>
<evidence type="ECO:0000313" key="1">
    <source>
        <dbReference type="EMBL" id="CAG8844833.1"/>
    </source>
</evidence>
<sequence length="78" mass="8915">IDYKNQINAQKNKNKLNTTNKIRANYEDTKLTKVNIENQTLLYNLKPVEAAETSYMIGSIESGFEYQVEIGEGVLMDL</sequence>
<dbReference type="EMBL" id="CAJVQB010077254">
    <property type="protein sequence ID" value="CAG8844833.1"/>
    <property type="molecule type" value="Genomic_DNA"/>
</dbReference>
<proteinExistence type="predicted"/>
<feature type="non-terminal residue" evidence="1">
    <location>
        <position position="1"/>
    </location>
</feature>
<keyword evidence="2" id="KW-1185">Reference proteome</keyword>
<dbReference type="Proteomes" id="UP000789901">
    <property type="component" value="Unassembled WGS sequence"/>
</dbReference>
<comment type="caution">
    <text evidence="1">The sequence shown here is derived from an EMBL/GenBank/DDBJ whole genome shotgun (WGS) entry which is preliminary data.</text>
</comment>
<evidence type="ECO:0000313" key="2">
    <source>
        <dbReference type="Proteomes" id="UP000789901"/>
    </source>
</evidence>
<name>A0ABN7X1S0_GIGMA</name>